<protein>
    <submittedName>
        <fullName evidence="2">Uncharacterized protein</fullName>
    </submittedName>
</protein>
<keyword evidence="3" id="KW-1185">Reference proteome</keyword>
<evidence type="ECO:0000313" key="2">
    <source>
        <dbReference type="EMBL" id="UYB36032.1"/>
    </source>
</evidence>
<organism evidence="2 3">
    <name type="scientific">Arthrobacter koreensis</name>
    <dbReference type="NCBI Taxonomy" id="199136"/>
    <lineage>
        <taxon>Bacteria</taxon>
        <taxon>Bacillati</taxon>
        <taxon>Actinomycetota</taxon>
        <taxon>Actinomycetes</taxon>
        <taxon>Micrococcales</taxon>
        <taxon>Micrococcaceae</taxon>
        <taxon>Arthrobacter</taxon>
    </lineage>
</organism>
<evidence type="ECO:0000313" key="3">
    <source>
        <dbReference type="Proteomes" id="UP001063368"/>
    </source>
</evidence>
<sequence>MTGGDAAAQALRAGETAELLEQHAAELRRLQRELGNGDEEQWRSAAGTAFRERVYRLALELGVCLEALERAASARRAVSAAEQFEEQGWLE</sequence>
<dbReference type="Proteomes" id="UP001063368">
    <property type="component" value="Chromosome"/>
</dbReference>
<gene>
    <name evidence="2" type="ORF">N9A08_15695</name>
</gene>
<name>A0ABY6FT96_9MICC</name>
<evidence type="ECO:0000256" key="1">
    <source>
        <dbReference type="SAM" id="Coils"/>
    </source>
</evidence>
<dbReference type="RefSeq" id="WP_263127859.1">
    <property type="nucleotide sequence ID" value="NZ_CP106856.1"/>
</dbReference>
<dbReference type="EMBL" id="CP106856">
    <property type="protein sequence ID" value="UYB36032.1"/>
    <property type="molecule type" value="Genomic_DNA"/>
</dbReference>
<reference evidence="2" key="1">
    <citation type="submission" date="2022-09" db="EMBL/GenBank/DDBJ databases">
        <authorList>
            <person name="Li D."/>
            <person name="Cheng J."/>
            <person name="Li Y."/>
        </authorList>
    </citation>
    <scope>NUCLEOTIDE SEQUENCE</scope>
    <source>
        <strain evidence="2">DL</strain>
    </source>
</reference>
<feature type="coiled-coil region" evidence="1">
    <location>
        <begin position="13"/>
        <end position="40"/>
    </location>
</feature>
<keyword evidence="1" id="KW-0175">Coiled coil</keyword>
<proteinExistence type="predicted"/>
<accession>A0ABY6FT96</accession>